<name>A0A3B0WRV1_9ZZZZ</name>
<proteinExistence type="predicted"/>
<dbReference type="EMBL" id="UOFA01000282">
    <property type="protein sequence ID" value="VAW46454.1"/>
    <property type="molecule type" value="Genomic_DNA"/>
</dbReference>
<organism evidence="2">
    <name type="scientific">hydrothermal vent metagenome</name>
    <dbReference type="NCBI Taxonomy" id="652676"/>
    <lineage>
        <taxon>unclassified sequences</taxon>
        <taxon>metagenomes</taxon>
        <taxon>ecological metagenomes</taxon>
    </lineage>
</organism>
<dbReference type="AlphaFoldDB" id="A0A3B0WRV1"/>
<sequence>MTLSNLYYSNKFLIPQDNVLQYFYLALAEKQNNNNPISAGFNSDESYDMLNDQEKQHADRMTKQLK</sequence>
<evidence type="ECO:0000313" key="2">
    <source>
        <dbReference type="EMBL" id="VAW46454.1"/>
    </source>
</evidence>
<feature type="compositionally biased region" description="Polar residues" evidence="1">
    <location>
        <begin position="35"/>
        <end position="44"/>
    </location>
</feature>
<feature type="region of interest" description="Disordered" evidence="1">
    <location>
        <begin position="35"/>
        <end position="66"/>
    </location>
</feature>
<gene>
    <name evidence="2" type="ORF">MNBD_GAMMA02-1318</name>
</gene>
<reference evidence="2" key="1">
    <citation type="submission" date="2018-06" db="EMBL/GenBank/DDBJ databases">
        <authorList>
            <person name="Zhirakovskaya E."/>
        </authorList>
    </citation>
    <scope>NUCLEOTIDE SEQUENCE</scope>
</reference>
<protein>
    <submittedName>
        <fullName evidence="2">Uncharacterized protein</fullName>
    </submittedName>
</protein>
<feature type="compositionally biased region" description="Basic and acidic residues" evidence="1">
    <location>
        <begin position="52"/>
        <end position="66"/>
    </location>
</feature>
<accession>A0A3B0WRV1</accession>
<evidence type="ECO:0000256" key="1">
    <source>
        <dbReference type="SAM" id="MobiDB-lite"/>
    </source>
</evidence>